<reference evidence="7" key="2">
    <citation type="journal article" date="2021" name="PeerJ">
        <title>Extensive microbial diversity within the chicken gut microbiome revealed by metagenomics and culture.</title>
        <authorList>
            <person name="Gilroy R."/>
            <person name="Ravi A."/>
            <person name="Getino M."/>
            <person name="Pursley I."/>
            <person name="Horton D.L."/>
            <person name="Alikhan N.F."/>
            <person name="Baker D."/>
            <person name="Gharbi K."/>
            <person name="Hall N."/>
            <person name="Watson M."/>
            <person name="Adriaenssens E.M."/>
            <person name="Foster-Nyarko E."/>
            <person name="Jarju S."/>
            <person name="Secka A."/>
            <person name="Antonio M."/>
            <person name="Oren A."/>
            <person name="Chaudhuri R.R."/>
            <person name="La Ragione R."/>
            <person name="Hildebrand F."/>
            <person name="Pallen M.J."/>
        </authorList>
    </citation>
    <scope>NUCLEOTIDE SEQUENCE</scope>
    <source>
        <strain evidence="7">CHK147-3167</strain>
    </source>
</reference>
<dbReference type="GO" id="GO:0160148">
    <property type="term" value="F:tRNA pseudouridine(55) synthase activity"/>
    <property type="evidence" value="ECO:0007669"/>
    <property type="project" value="UniProtKB-EC"/>
</dbReference>
<evidence type="ECO:0000313" key="7">
    <source>
        <dbReference type="EMBL" id="HIQ90077.1"/>
    </source>
</evidence>
<dbReference type="GO" id="GO:1990481">
    <property type="term" value="P:mRNA pseudouridine synthesis"/>
    <property type="evidence" value="ECO:0007669"/>
    <property type="project" value="TreeGrafter"/>
</dbReference>
<evidence type="ECO:0000313" key="8">
    <source>
        <dbReference type="Proteomes" id="UP000886786"/>
    </source>
</evidence>
<comment type="similarity">
    <text evidence="2 5">Belongs to the pseudouridine synthase TruB family. Type 1 subfamily.</text>
</comment>
<keyword evidence="3 5" id="KW-0819">tRNA processing</keyword>
<comment type="caution">
    <text evidence="7">The sequence shown here is derived from an EMBL/GenBank/DDBJ whole genome shotgun (WGS) entry which is preliminary data.</text>
</comment>
<evidence type="ECO:0000256" key="5">
    <source>
        <dbReference type="HAMAP-Rule" id="MF_01080"/>
    </source>
</evidence>
<dbReference type="CDD" id="cd02573">
    <property type="entry name" value="PseudoU_synth_EcTruB"/>
    <property type="match status" value="1"/>
</dbReference>
<feature type="active site" description="Nucleophile" evidence="5">
    <location>
        <position position="42"/>
    </location>
</feature>
<dbReference type="InterPro" id="IPR014780">
    <property type="entry name" value="tRNA_psdUridine_synth_TruB"/>
</dbReference>
<evidence type="ECO:0000256" key="3">
    <source>
        <dbReference type="ARBA" id="ARBA00022694"/>
    </source>
</evidence>
<dbReference type="GO" id="GO:0003723">
    <property type="term" value="F:RNA binding"/>
    <property type="evidence" value="ECO:0007669"/>
    <property type="project" value="InterPro"/>
</dbReference>
<dbReference type="AlphaFoldDB" id="A0A9D1CXV3"/>
<proteinExistence type="inferred from homology"/>
<dbReference type="EC" id="5.4.99.25" evidence="5"/>
<reference evidence="7" key="1">
    <citation type="submission" date="2020-10" db="EMBL/GenBank/DDBJ databases">
        <authorList>
            <person name="Gilroy R."/>
        </authorList>
    </citation>
    <scope>NUCLEOTIDE SEQUENCE</scope>
    <source>
        <strain evidence="7">CHK147-3167</strain>
    </source>
</reference>
<dbReference type="Proteomes" id="UP000886786">
    <property type="component" value="Unassembled WGS sequence"/>
</dbReference>
<dbReference type="HAMAP" id="MF_01080">
    <property type="entry name" value="TruB_bact"/>
    <property type="match status" value="1"/>
</dbReference>
<comment type="function">
    <text evidence="5">Responsible for synthesis of pseudouridine from uracil-55 in the psi GC loop of transfer RNAs.</text>
</comment>
<dbReference type="EMBL" id="DVFV01000011">
    <property type="protein sequence ID" value="HIQ90077.1"/>
    <property type="molecule type" value="Genomic_DNA"/>
</dbReference>
<evidence type="ECO:0000256" key="2">
    <source>
        <dbReference type="ARBA" id="ARBA00005642"/>
    </source>
</evidence>
<dbReference type="Pfam" id="PF01509">
    <property type="entry name" value="TruB_N"/>
    <property type="match status" value="1"/>
</dbReference>
<evidence type="ECO:0000256" key="4">
    <source>
        <dbReference type="ARBA" id="ARBA00023235"/>
    </source>
</evidence>
<comment type="catalytic activity">
    <reaction evidence="1 5">
        <text>uridine(55) in tRNA = pseudouridine(55) in tRNA</text>
        <dbReference type="Rhea" id="RHEA:42532"/>
        <dbReference type="Rhea" id="RHEA-COMP:10101"/>
        <dbReference type="Rhea" id="RHEA-COMP:10102"/>
        <dbReference type="ChEBI" id="CHEBI:65314"/>
        <dbReference type="ChEBI" id="CHEBI:65315"/>
        <dbReference type="EC" id="5.4.99.25"/>
    </reaction>
</comment>
<keyword evidence="4 5" id="KW-0413">Isomerase</keyword>
<dbReference type="PANTHER" id="PTHR13767:SF2">
    <property type="entry name" value="PSEUDOURIDYLATE SYNTHASE TRUB1"/>
    <property type="match status" value="1"/>
</dbReference>
<feature type="domain" description="Pseudouridine synthase II N-terminal" evidence="6">
    <location>
        <begin position="28"/>
        <end position="174"/>
    </location>
</feature>
<name>A0A9D1CXV3_9FIRM</name>
<sequence length="286" mass="32442">MKLPSSGIIVINKPKDLTSRDVVNIVSKHLNTKKVGHNGTLDPLATGVLVICFGKYTKLNDLLTSHEKEYIAEVTLGLETDTLDITGKILNQNIPHITKDELFKTLKNFEKTYNQEVPKYSAVKVGGKKLYEYAREGKEVTLPKKEVTIYQNELLSFTENKFTFKTKVSKGTYIRSLIRDILSSLNETGTMSNLTRTKQGIFKLDGSYTLEDIKQGNFKVLKVKDVLNIPKIIAEDNLKKQIINGAKIKGLYPNEVLFLDKEGNELAIYEKDNEYLKLKIMLYENS</sequence>
<accession>A0A9D1CXV3</accession>
<dbReference type="GO" id="GO:0031119">
    <property type="term" value="P:tRNA pseudouridine synthesis"/>
    <property type="evidence" value="ECO:0007669"/>
    <property type="project" value="UniProtKB-UniRule"/>
</dbReference>
<gene>
    <name evidence="5 7" type="primary">truB</name>
    <name evidence="7" type="ORF">IAB27_00395</name>
</gene>
<evidence type="ECO:0000256" key="1">
    <source>
        <dbReference type="ARBA" id="ARBA00000385"/>
    </source>
</evidence>
<dbReference type="InterPro" id="IPR020103">
    <property type="entry name" value="PsdUridine_synth_cat_dom_sf"/>
</dbReference>
<dbReference type="InterPro" id="IPR002501">
    <property type="entry name" value="PsdUridine_synth_N"/>
</dbReference>
<evidence type="ECO:0000259" key="6">
    <source>
        <dbReference type="Pfam" id="PF01509"/>
    </source>
</evidence>
<dbReference type="NCBIfam" id="TIGR00431">
    <property type="entry name" value="TruB"/>
    <property type="match status" value="1"/>
</dbReference>
<dbReference type="PANTHER" id="PTHR13767">
    <property type="entry name" value="TRNA-PSEUDOURIDINE SYNTHASE"/>
    <property type="match status" value="1"/>
</dbReference>
<dbReference type="Gene3D" id="3.30.2350.10">
    <property type="entry name" value="Pseudouridine synthase"/>
    <property type="match status" value="1"/>
</dbReference>
<dbReference type="SUPFAM" id="SSF55120">
    <property type="entry name" value="Pseudouridine synthase"/>
    <property type="match status" value="1"/>
</dbReference>
<organism evidence="7 8">
    <name type="scientific">Candidatus Coprosoma intestinipullorum</name>
    <dbReference type="NCBI Taxonomy" id="2840752"/>
    <lineage>
        <taxon>Bacteria</taxon>
        <taxon>Bacillati</taxon>
        <taxon>Bacillota</taxon>
        <taxon>Bacillota incertae sedis</taxon>
        <taxon>Candidatus Coprosoma</taxon>
    </lineage>
</organism>
<protein>
    <recommendedName>
        <fullName evidence="5">tRNA pseudouridine synthase B</fullName>
        <ecNumber evidence="5">5.4.99.25</ecNumber>
    </recommendedName>
    <alternativeName>
        <fullName evidence="5">tRNA pseudouridine(55) synthase</fullName>
        <shortName evidence="5">Psi55 synthase</shortName>
    </alternativeName>
    <alternativeName>
        <fullName evidence="5">tRNA pseudouridylate synthase</fullName>
    </alternativeName>
    <alternativeName>
        <fullName evidence="5">tRNA-uridine isomerase</fullName>
    </alternativeName>
</protein>